<dbReference type="Pfam" id="PF13967">
    <property type="entry name" value="RSN1_TM"/>
    <property type="match status" value="1"/>
</dbReference>
<name>A0ABC8UYX8_9AQUA</name>
<comment type="caution">
    <text evidence="3">The sequence shown here is derived from an EMBL/GenBank/DDBJ whole genome shotgun (WGS) entry which is preliminary data.</text>
</comment>
<keyword evidence="1" id="KW-0812">Transmembrane</keyword>
<dbReference type="PANTHER" id="PTHR13018:SF104">
    <property type="entry name" value="ERD (EARLY-RESPONSIVE TO DEHYDRATION STRESS) FAMILY PROTEIN"/>
    <property type="match status" value="1"/>
</dbReference>
<evidence type="ECO:0000313" key="4">
    <source>
        <dbReference type="Proteomes" id="UP001642360"/>
    </source>
</evidence>
<dbReference type="AlphaFoldDB" id="A0ABC8UYX8"/>
<gene>
    <name evidence="3" type="ORF">ILEXP_LOCUS56629</name>
</gene>
<evidence type="ECO:0000259" key="2">
    <source>
        <dbReference type="Pfam" id="PF13967"/>
    </source>
</evidence>
<feature type="transmembrane region" description="Helical" evidence="1">
    <location>
        <begin position="64"/>
        <end position="88"/>
    </location>
</feature>
<dbReference type="InterPro" id="IPR032880">
    <property type="entry name" value="CSC1/OSCA1-like_N"/>
</dbReference>
<dbReference type="InterPro" id="IPR045122">
    <property type="entry name" value="Csc1-like"/>
</dbReference>
<sequence length="191" mass="21710">MFEVLRKQPGNFEVYAPRELANEKSRRSRNFNLERLLPSSDWVRSAWQPSEEELLSSSGLDAVVFMRIFIFSFRVFTVAGIIGLFVILPVNFSGDQLEDFDFSNFTNNSLDLCSISNVKNGSQRCMDYTSGFFTNAMEHHLVKLERLQDVAICFLGIAARVGGVINSFGLSFEENSAATLFFWFLFLSSNH</sequence>
<dbReference type="EMBL" id="CAUOFW020009502">
    <property type="protein sequence ID" value="CAK9186147.1"/>
    <property type="molecule type" value="Genomic_DNA"/>
</dbReference>
<protein>
    <recommendedName>
        <fullName evidence="2">CSC1/OSCA1-like N-terminal transmembrane domain-containing protein</fullName>
    </recommendedName>
</protein>
<proteinExistence type="predicted"/>
<dbReference type="Proteomes" id="UP001642360">
    <property type="component" value="Unassembled WGS sequence"/>
</dbReference>
<evidence type="ECO:0000313" key="3">
    <source>
        <dbReference type="EMBL" id="CAK9186147.1"/>
    </source>
</evidence>
<reference evidence="3 4" key="1">
    <citation type="submission" date="2024-02" db="EMBL/GenBank/DDBJ databases">
        <authorList>
            <person name="Vignale AGUSTIN F."/>
            <person name="Sosa J E."/>
            <person name="Modenutti C."/>
        </authorList>
    </citation>
    <scope>NUCLEOTIDE SEQUENCE [LARGE SCALE GENOMIC DNA]</scope>
</reference>
<organism evidence="3 4">
    <name type="scientific">Ilex paraguariensis</name>
    <name type="common">yerba mate</name>
    <dbReference type="NCBI Taxonomy" id="185542"/>
    <lineage>
        <taxon>Eukaryota</taxon>
        <taxon>Viridiplantae</taxon>
        <taxon>Streptophyta</taxon>
        <taxon>Embryophyta</taxon>
        <taxon>Tracheophyta</taxon>
        <taxon>Spermatophyta</taxon>
        <taxon>Magnoliopsida</taxon>
        <taxon>eudicotyledons</taxon>
        <taxon>Gunneridae</taxon>
        <taxon>Pentapetalae</taxon>
        <taxon>asterids</taxon>
        <taxon>campanulids</taxon>
        <taxon>Aquifoliales</taxon>
        <taxon>Aquifoliaceae</taxon>
        <taxon>Ilex</taxon>
    </lineage>
</organism>
<accession>A0ABC8UYX8</accession>
<feature type="domain" description="CSC1/OSCA1-like N-terminal transmembrane" evidence="2">
    <location>
        <begin position="2"/>
        <end position="126"/>
    </location>
</feature>
<keyword evidence="1" id="KW-0472">Membrane</keyword>
<keyword evidence="1" id="KW-1133">Transmembrane helix</keyword>
<keyword evidence="4" id="KW-1185">Reference proteome</keyword>
<evidence type="ECO:0000256" key="1">
    <source>
        <dbReference type="SAM" id="Phobius"/>
    </source>
</evidence>
<dbReference type="PANTHER" id="PTHR13018">
    <property type="entry name" value="PROBABLE MEMBRANE PROTEIN DUF221-RELATED"/>
    <property type="match status" value="1"/>
</dbReference>